<evidence type="ECO:0000313" key="1">
    <source>
        <dbReference type="EMBL" id="SDM99957.1"/>
    </source>
</evidence>
<name>A0A1G9XT39_9ACTN</name>
<keyword evidence="2" id="KW-1185">Reference proteome</keyword>
<accession>A0A1G9XT39</accession>
<proteinExistence type="predicted"/>
<evidence type="ECO:0000313" key="2">
    <source>
        <dbReference type="Proteomes" id="UP000199341"/>
    </source>
</evidence>
<dbReference type="AlphaFoldDB" id="A0A1G9XT39"/>
<dbReference type="InterPro" id="IPR054202">
    <property type="entry name" value="DUF6907"/>
</dbReference>
<dbReference type="STRING" id="310781.SAMN05216259_102268"/>
<protein>
    <submittedName>
        <fullName evidence="1">Uncharacterized protein</fullName>
    </submittedName>
</protein>
<gene>
    <name evidence="1" type="ORF">SAMN05216259_102268</name>
</gene>
<reference evidence="1 2" key="1">
    <citation type="submission" date="2016-10" db="EMBL/GenBank/DDBJ databases">
        <authorList>
            <person name="de Groot N.N."/>
        </authorList>
    </citation>
    <scope>NUCLEOTIDE SEQUENCE [LARGE SCALE GENOMIC DNA]</scope>
    <source>
        <strain evidence="1 2">CGMCC 4.2022</strain>
    </source>
</reference>
<dbReference type="RefSeq" id="WP_093782971.1">
    <property type="nucleotide sequence ID" value="NZ_FNIE01000002.1"/>
</dbReference>
<dbReference type="Proteomes" id="UP000199341">
    <property type="component" value="Unassembled WGS sequence"/>
</dbReference>
<dbReference type="Pfam" id="PF21848">
    <property type="entry name" value="DUF6907"/>
    <property type="match status" value="1"/>
</dbReference>
<organism evidence="1 2">
    <name type="scientific">Actinacidiphila guanduensis</name>
    <dbReference type="NCBI Taxonomy" id="310781"/>
    <lineage>
        <taxon>Bacteria</taxon>
        <taxon>Bacillati</taxon>
        <taxon>Actinomycetota</taxon>
        <taxon>Actinomycetes</taxon>
        <taxon>Kitasatosporales</taxon>
        <taxon>Streptomycetaceae</taxon>
        <taxon>Actinacidiphila</taxon>
    </lineage>
</organism>
<dbReference type="EMBL" id="FNIE01000002">
    <property type="protein sequence ID" value="SDM99957.1"/>
    <property type="molecule type" value="Genomic_DNA"/>
</dbReference>
<dbReference type="OrthoDB" id="4257002at2"/>
<sequence>MPGNNATPLEGALLPPTEITATAEDPGRTWTITTAHGVTVTGYLPSWATEDPSEDGVPDARLEGRLSDITHYVTFPGRELYVSPPEFAEEPAMTEVFHTSIDCTPFDADHAPPLPVATVHLVADYWVGNLDPDGLADLAQALRAQADMLEHEVRPRLAAARADWLAHHPSTATATAHGPDCVAHDSGAE</sequence>